<organism evidence="1 2">
    <name type="scientific">Paenibacillus silvae</name>
    <dbReference type="NCBI Taxonomy" id="1325358"/>
    <lineage>
        <taxon>Bacteria</taxon>
        <taxon>Bacillati</taxon>
        <taxon>Bacillota</taxon>
        <taxon>Bacilli</taxon>
        <taxon>Bacillales</taxon>
        <taxon>Paenibacillaceae</taxon>
        <taxon>Paenibacillus</taxon>
    </lineage>
</organism>
<protein>
    <submittedName>
        <fullName evidence="1">Uncharacterized protein</fullName>
    </submittedName>
</protein>
<evidence type="ECO:0000313" key="1">
    <source>
        <dbReference type="EMBL" id="GGH46467.1"/>
    </source>
</evidence>
<dbReference type="Proteomes" id="UP000652153">
    <property type="component" value="Unassembled WGS sequence"/>
</dbReference>
<keyword evidence="2" id="KW-1185">Reference proteome</keyword>
<proteinExistence type="predicted"/>
<accession>A0ABQ1Z3F4</accession>
<comment type="caution">
    <text evidence="1">The sequence shown here is derived from an EMBL/GenBank/DDBJ whole genome shotgun (WGS) entry which is preliminary data.</text>
</comment>
<dbReference type="RefSeq" id="WP_188591400.1">
    <property type="nucleotide sequence ID" value="NZ_BMFU01000001.1"/>
</dbReference>
<name>A0ABQ1Z3F4_9BACL</name>
<evidence type="ECO:0000313" key="2">
    <source>
        <dbReference type="Proteomes" id="UP000652153"/>
    </source>
</evidence>
<reference evidence="2" key="1">
    <citation type="journal article" date="2019" name="Int. J. Syst. Evol. Microbiol.">
        <title>The Global Catalogue of Microorganisms (GCM) 10K type strain sequencing project: providing services to taxonomists for standard genome sequencing and annotation.</title>
        <authorList>
            <consortium name="The Broad Institute Genomics Platform"/>
            <consortium name="The Broad Institute Genome Sequencing Center for Infectious Disease"/>
            <person name="Wu L."/>
            <person name="Ma J."/>
        </authorList>
    </citation>
    <scope>NUCLEOTIDE SEQUENCE [LARGE SCALE GENOMIC DNA]</scope>
    <source>
        <strain evidence="2">CGMCC 1.12770</strain>
    </source>
</reference>
<gene>
    <name evidence="1" type="ORF">GCM10008014_09150</name>
</gene>
<sequence>MTLIIKSSTTTQVKGINTMTTIESAIATLEISSTAIVLIANMKAILTTPELITDFIQRVIDHPANNERYGNSSATNLVLYDIRKEQLALNSISDDSFLDMYLLNPLQALRVYFKESIVPHEVERMKQWGVNVNDLITAKKFDKNIRFERAVMQLV</sequence>
<dbReference type="EMBL" id="BMFU01000001">
    <property type="protein sequence ID" value="GGH46467.1"/>
    <property type="molecule type" value="Genomic_DNA"/>
</dbReference>